<evidence type="ECO:0000313" key="9">
    <source>
        <dbReference type="EMBL" id="PIO16663.1"/>
    </source>
</evidence>
<dbReference type="SUPFAM" id="SSF56496">
    <property type="entry name" value="Fibrinogen C-terminal domain-like"/>
    <property type="match status" value="1"/>
</dbReference>
<dbReference type="InterPro" id="IPR002181">
    <property type="entry name" value="Fibrinogen_a/b/g_C_dom"/>
</dbReference>
<evidence type="ECO:0000256" key="3">
    <source>
        <dbReference type="ARBA" id="ARBA00022588"/>
    </source>
</evidence>
<evidence type="ECO:0000256" key="7">
    <source>
        <dbReference type="ARBA" id="ARBA00023180"/>
    </source>
</evidence>
<proteinExistence type="predicted"/>
<accession>A0A2G9QNK8</accession>
<dbReference type="GO" id="GO:0005615">
    <property type="term" value="C:extracellular space"/>
    <property type="evidence" value="ECO:0007669"/>
    <property type="project" value="TreeGrafter"/>
</dbReference>
<dbReference type="PROSITE" id="PS51406">
    <property type="entry name" value="FIBRINOGEN_C_2"/>
    <property type="match status" value="1"/>
</dbReference>
<reference evidence="10" key="1">
    <citation type="journal article" date="2017" name="Nat. Commun.">
        <title>The North American bullfrog draft genome provides insight into hormonal regulation of long noncoding RNA.</title>
        <authorList>
            <person name="Hammond S.A."/>
            <person name="Warren R.L."/>
            <person name="Vandervalk B.P."/>
            <person name="Kucuk E."/>
            <person name="Khan H."/>
            <person name="Gibb E.A."/>
            <person name="Pandoh P."/>
            <person name="Kirk H."/>
            <person name="Zhao Y."/>
            <person name="Jones M."/>
            <person name="Mungall A.J."/>
            <person name="Coope R."/>
            <person name="Pleasance S."/>
            <person name="Moore R.A."/>
            <person name="Holt R.A."/>
            <person name="Round J.M."/>
            <person name="Ohora S."/>
            <person name="Walle B.V."/>
            <person name="Veldhoen N."/>
            <person name="Helbing C.C."/>
            <person name="Birol I."/>
        </authorList>
    </citation>
    <scope>NUCLEOTIDE SEQUENCE [LARGE SCALE GENOMIC DNA]</scope>
</reference>
<evidence type="ECO:0000259" key="8">
    <source>
        <dbReference type="PROSITE" id="PS51406"/>
    </source>
</evidence>
<gene>
    <name evidence="9" type="ORF">AB205_0214440</name>
</gene>
<dbReference type="InterPro" id="IPR014716">
    <property type="entry name" value="Fibrinogen_a/b/g_C_1"/>
</dbReference>
<keyword evidence="6" id="KW-0176">Collagen</keyword>
<dbReference type="InterPro" id="IPR050373">
    <property type="entry name" value="Fibrinogen_C-term_domain"/>
</dbReference>
<evidence type="ECO:0000313" key="10">
    <source>
        <dbReference type="Proteomes" id="UP000228934"/>
    </source>
</evidence>
<dbReference type="InterPro" id="IPR036056">
    <property type="entry name" value="Fibrinogen-like_C"/>
</dbReference>
<dbReference type="EMBL" id="KV943744">
    <property type="protein sequence ID" value="PIO16663.1"/>
    <property type="molecule type" value="Genomic_DNA"/>
</dbReference>
<dbReference type="PANTHER" id="PTHR19143:SF433">
    <property type="entry name" value="FICOLIN-2"/>
    <property type="match status" value="1"/>
</dbReference>
<dbReference type="Proteomes" id="UP000228934">
    <property type="component" value="Unassembled WGS sequence"/>
</dbReference>
<keyword evidence="10" id="KW-1185">Reference proteome</keyword>
<evidence type="ECO:0000256" key="6">
    <source>
        <dbReference type="ARBA" id="ARBA00023119"/>
    </source>
</evidence>
<dbReference type="PANTHER" id="PTHR19143">
    <property type="entry name" value="FIBRINOGEN/TENASCIN/ANGIOPOEITIN"/>
    <property type="match status" value="1"/>
</dbReference>
<evidence type="ECO:0000256" key="1">
    <source>
        <dbReference type="ARBA" id="ARBA00004613"/>
    </source>
</evidence>
<feature type="domain" description="Fibrinogen C-terminal" evidence="8">
    <location>
        <begin position="1"/>
        <end position="66"/>
    </location>
</feature>
<dbReference type="GO" id="GO:0001867">
    <property type="term" value="P:complement activation, lectin pathway"/>
    <property type="evidence" value="ECO:0007669"/>
    <property type="project" value="TreeGrafter"/>
</dbReference>
<keyword evidence="4" id="KW-0732">Signal</keyword>
<dbReference type="OrthoDB" id="7871457at2759"/>
<keyword evidence="5" id="KW-0391">Immunity</keyword>
<protein>
    <recommendedName>
        <fullName evidence="8">Fibrinogen C-terminal domain-containing protein</fullName>
    </recommendedName>
</protein>
<dbReference type="Gene3D" id="3.90.215.10">
    <property type="entry name" value="Gamma Fibrinogen, chain A, domain 1"/>
    <property type="match status" value="1"/>
</dbReference>
<organism evidence="9 10">
    <name type="scientific">Aquarana catesbeiana</name>
    <name type="common">American bullfrog</name>
    <name type="synonym">Rana catesbeiana</name>
    <dbReference type="NCBI Taxonomy" id="8400"/>
    <lineage>
        <taxon>Eukaryota</taxon>
        <taxon>Metazoa</taxon>
        <taxon>Chordata</taxon>
        <taxon>Craniata</taxon>
        <taxon>Vertebrata</taxon>
        <taxon>Euteleostomi</taxon>
        <taxon>Amphibia</taxon>
        <taxon>Batrachia</taxon>
        <taxon>Anura</taxon>
        <taxon>Neobatrachia</taxon>
        <taxon>Ranoidea</taxon>
        <taxon>Ranidae</taxon>
        <taxon>Aquarana</taxon>
    </lineage>
</organism>
<keyword evidence="7" id="KW-0325">Glycoprotein</keyword>
<dbReference type="GO" id="GO:0005581">
    <property type="term" value="C:collagen trimer"/>
    <property type="evidence" value="ECO:0007669"/>
    <property type="project" value="UniProtKB-KW"/>
</dbReference>
<name>A0A2G9QNK8_AQUCT</name>
<evidence type="ECO:0000256" key="4">
    <source>
        <dbReference type="ARBA" id="ARBA00022729"/>
    </source>
</evidence>
<dbReference type="GO" id="GO:0005102">
    <property type="term" value="F:signaling receptor binding"/>
    <property type="evidence" value="ECO:0007669"/>
    <property type="project" value="TreeGrafter"/>
</dbReference>
<keyword evidence="2" id="KW-0964">Secreted</keyword>
<evidence type="ECO:0000256" key="5">
    <source>
        <dbReference type="ARBA" id="ARBA00022859"/>
    </source>
</evidence>
<dbReference type="Pfam" id="PF00147">
    <property type="entry name" value="Fibrinogen_C"/>
    <property type="match status" value="1"/>
</dbReference>
<comment type="subcellular location">
    <subcellularLocation>
        <location evidence="1">Secreted</location>
    </subcellularLocation>
</comment>
<keyword evidence="3" id="KW-0399">Innate immunity</keyword>
<sequence>MPYQASNYTRGREARTRRQVFQKRMDGSVDFYRDWNSYKIGFGSYLTEFWLGNDNIHQITSSGNCP</sequence>
<dbReference type="GO" id="GO:0097367">
    <property type="term" value="F:carbohydrate derivative binding"/>
    <property type="evidence" value="ECO:0007669"/>
    <property type="project" value="TreeGrafter"/>
</dbReference>
<evidence type="ECO:0000256" key="2">
    <source>
        <dbReference type="ARBA" id="ARBA00022525"/>
    </source>
</evidence>
<dbReference type="AlphaFoldDB" id="A0A2G9QNK8"/>
<dbReference type="GO" id="GO:0003823">
    <property type="term" value="F:antigen binding"/>
    <property type="evidence" value="ECO:0007669"/>
    <property type="project" value="TreeGrafter"/>
</dbReference>